<proteinExistence type="predicted"/>
<dbReference type="PIRSF" id="PIRSF020269">
    <property type="entry name" value="DUF1121"/>
    <property type="match status" value="1"/>
</dbReference>
<keyword evidence="3" id="KW-1185">Reference proteome</keyword>
<dbReference type="EMBL" id="JACONZ010000001">
    <property type="protein sequence ID" value="MBC5580796.1"/>
    <property type="molecule type" value="Genomic_DNA"/>
</dbReference>
<protein>
    <submittedName>
        <fullName evidence="2">Lactate utilization protein</fullName>
    </submittedName>
</protein>
<name>A0A923I8J8_9FIRM</name>
<dbReference type="PANTHER" id="PTHR36179:SF2">
    <property type="entry name" value="LUD DOMAIN-CONTAINING PROTEIN"/>
    <property type="match status" value="1"/>
</dbReference>
<comment type="caution">
    <text evidence="2">The sequence shown here is derived from an EMBL/GenBank/DDBJ whole genome shotgun (WGS) entry which is preliminary data.</text>
</comment>
<gene>
    <name evidence="2" type="ORF">H8S23_04695</name>
</gene>
<dbReference type="Proteomes" id="UP000659630">
    <property type="component" value="Unassembled WGS sequence"/>
</dbReference>
<dbReference type="PANTHER" id="PTHR36179">
    <property type="entry name" value="LUD_DOM DOMAIN-CONTAINING PROTEIN"/>
    <property type="match status" value="1"/>
</dbReference>
<dbReference type="AlphaFoldDB" id="A0A923I8J8"/>
<dbReference type="InterPro" id="IPR037171">
    <property type="entry name" value="NagB/RpiA_transferase-like"/>
</dbReference>
<dbReference type="RefSeq" id="WP_186887123.1">
    <property type="nucleotide sequence ID" value="NZ_JACONZ010000001.1"/>
</dbReference>
<dbReference type="Gene3D" id="3.40.50.10420">
    <property type="entry name" value="NagB/RpiA/CoA transferase-like"/>
    <property type="match status" value="1"/>
</dbReference>
<dbReference type="InterPro" id="IPR003741">
    <property type="entry name" value="LUD_dom"/>
</dbReference>
<evidence type="ECO:0000313" key="3">
    <source>
        <dbReference type="Proteomes" id="UP000659630"/>
    </source>
</evidence>
<dbReference type="InterPro" id="IPR009501">
    <property type="entry name" value="UCP020269"/>
</dbReference>
<dbReference type="Pfam" id="PF02589">
    <property type="entry name" value="LUD_dom"/>
    <property type="match status" value="1"/>
</dbReference>
<reference evidence="2" key="1">
    <citation type="submission" date="2020-08" db="EMBL/GenBank/DDBJ databases">
        <title>Genome public.</title>
        <authorList>
            <person name="Liu C."/>
            <person name="Sun Q."/>
        </authorList>
    </citation>
    <scope>NUCLEOTIDE SEQUENCE</scope>
    <source>
        <strain evidence="2">BX8</strain>
    </source>
</reference>
<dbReference type="SUPFAM" id="SSF100950">
    <property type="entry name" value="NagB/RpiA/CoA transferase-like"/>
    <property type="match status" value="1"/>
</dbReference>
<sequence length="213" mass="23092">MNEALNAVTRQRMERTAEALRRNNMEAYLADDRAGAAALVKSLLQEGDTVSVGGSVSLDECGILELLRGGGYRFLDRYAPGLTREQQEELFRQSFFADAYLCSSNAVTENGELYNVDGNSNRVAAMTFGPKSVILVVGANKIVRDLEEAGRRVREIAAPANCKRLGCATPCAATGQCADCKGDGRICCTTVIHQKQRVKGRIKVILVAEPLGY</sequence>
<dbReference type="InterPro" id="IPR024185">
    <property type="entry name" value="FTHF_cligase-like_sf"/>
</dbReference>
<evidence type="ECO:0000259" key="1">
    <source>
        <dbReference type="Pfam" id="PF02589"/>
    </source>
</evidence>
<accession>A0A923I8J8</accession>
<evidence type="ECO:0000313" key="2">
    <source>
        <dbReference type="EMBL" id="MBC5580796.1"/>
    </source>
</evidence>
<organism evidence="2 3">
    <name type="scientific">Anaerofilum hominis</name>
    <dbReference type="NCBI Taxonomy" id="2763016"/>
    <lineage>
        <taxon>Bacteria</taxon>
        <taxon>Bacillati</taxon>
        <taxon>Bacillota</taxon>
        <taxon>Clostridia</taxon>
        <taxon>Eubacteriales</taxon>
        <taxon>Oscillospiraceae</taxon>
        <taxon>Anaerofilum</taxon>
    </lineage>
</organism>
<feature type="domain" description="LUD" evidence="1">
    <location>
        <begin position="13"/>
        <end position="207"/>
    </location>
</feature>